<reference evidence="2" key="1">
    <citation type="journal article" date="2023" name="Nat. Plants">
        <title>Single-cell RNA sequencing provides a high-resolution roadmap for understanding the multicellular compartmentation of specialized metabolism.</title>
        <authorList>
            <person name="Sun S."/>
            <person name="Shen X."/>
            <person name="Li Y."/>
            <person name="Li Y."/>
            <person name="Wang S."/>
            <person name="Li R."/>
            <person name="Zhang H."/>
            <person name="Shen G."/>
            <person name="Guo B."/>
            <person name="Wei J."/>
            <person name="Xu J."/>
            <person name="St-Pierre B."/>
            <person name="Chen S."/>
            <person name="Sun C."/>
        </authorList>
    </citation>
    <scope>NUCLEOTIDE SEQUENCE [LARGE SCALE GENOMIC DNA]</scope>
</reference>
<evidence type="ECO:0000313" key="1">
    <source>
        <dbReference type="EMBL" id="KAI5661839.1"/>
    </source>
</evidence>
<evidence type="ECO:0000313" key="2">
    <source>
        <dbReference type="Proteomes" id="UP001060085"/>
    </source>
</evidence>
<name>A0ACC0ALZ0_CATRO</name>
<sequence length="111" mass="12890">MCMDSDLPHDQDEDGMGFKGERPIKRIVGRHSGKEQEQTDLTERRNFMRSGGRKAKEDAEDRVAHFIAESSRAIARLALCCLDHEQQLMRRVEDVVLRVSASFDEHMQWLF</sequence>
<gene>
    <name evidence="1" type="ORF">M9H77_21162</name>
</gene>
<dbReference type="EMBL" id="CM044705">
    <property type="protein sequence ID" value="KAI5661839.1"/>
    <property type="molecule type" value="Genomic_DNA"/>
</dbReference>
<proteinExistence type="predicted"/>
<comment type="caution">
    <text evidence="1">The sequence shown here is derived from an EMBL/GenBank/DDBJ whole genome shotgun (WGS) entry which is preliminary data.</text>
</comment>
<keyword evidence="2" id="KW-1185">Reference proteome</keyword>
<accession>A0ACC0ALZ0</accession>
<dbReference type="Proteomes" id="UP001060085">
    <property type="component" value="Linkage Group LG05"/>
</dbReference>
<organism evidence="1 2">
    <name type="scientific">Catharanthus roseus</name>
    <name type="common">Madagascar periwinkle</name>
    <name type="synonym">Vinca rosea</name>
    <dbReference type="NCBI Taxonomy" id="4058"/>
    <lineage>
        <taxon>Eukaryota</taxon>
        <taxon>Viridiplantae</taxon>
        <taxon>Streptophyta</taxon>
        <taxon>Embryophyta</taxon>
        <taxon>Tracheophyta</taxon>
        <taxon>Spermatophyta</taxon>
        <taxon>Magnoliopsida</taxon>
        <taxon>eudicotyledons</taxon>
        <taxon>Gunneridae</taxon>
        <taxon>Pentapetalae</taxon>
        <taxon>asterids</taxon>
        <taxon>lamiids</taxon>
        <taxon>Gentianales</taxon>
        <taxon>Apocynaceae</taxon>
        <taxon>Rauvolfioideae</taxon>
        <taxon>Vinceae</taxon>
        <taxon>Catharanthinae</taxon>
        <taxon>Catharanthus</taxon>
    </lineage>
</organism>
<protein>
    <submittedName>
        <fullName evidence="1">Uncharacterized protein</fullName>
    </submittedName>
</protein>